<evidence type="ECO:0000313" key="10">
    <source>
        <dbReference type="Proteomes" id="UP000231322"/>
    </source>
</evidence>
<dbReference type="GO" id="GO:0045910">
    <property type="term" value="P:negative regulation of DNA recombination"/>
    <property type="evidence" value="ECO:0007669"/>
    <property type="project" value="InterPro"/>
</dbReference>
<dbReference type="FunFam" id="3.40.50.300:FF:000830">
    <property type="entry name" value="Endonuclease MutS2"/>
    <property type="match status" value="1"/>
</dbReference>
<organism evidence="9 10">
    <name type="scientific">Clostridium combesii</name>
    <dbReference type="NCBI Taxonomy" id="39481"/>
    <lineage>
        <taxon>Bacteria</taxon>
        <taxon>Bacillati</taxon>
        <taxon>Bacillota</taxon>
        <taxon>Clostridia</taxon>
        <taxon>Eubacteriales</taxon>
        <taxon>Clostridiaceae</taxon>
        <taxon>Clostridium</taxon>
    </lineage>
</organism>
<dbReference type="SMART" id="SM00534">
    <property type="entry name" value="MUTSac"/>
    <property type="match status" value="1"/>
</dbReference>
<dbReference type="SUPFAM" id="SSF48334">
    <property type="entry name" value="DNA repair protein MutS, domain III"/>
    <property type="match status" value="1"/>
</dbReference>
<dbReference type="AlphaFoldDB" id="A0A2G7HIJ6"/>
<evidence type="ECO:0000256" key="3">
    <source>
        <dbReference type="ARBA" id="ARBA00022741"/>
    </source>
</evidence>
<proteinExistence type="predicted"/>
<feature type="domain" description="DNA mismatch repair proteins mutS family" evidence="8">
    <location>
        <begin position="404"/>
        <end position="420"/>
    </location>
</feature>
<evidence type="ECO:0000256" key="1">
    <source>
        <dbReference type="ARBA" id="ARBA00022722"/>
    </source>
</evidence>
<name>A0A2G7HIJ6_9CLOT</name>
<evidence type="ECO:0000256" key="6">
    <source>
        <dbReference type="ARBA" id="ARBA00022884"/>
    </source>
</evidence>
<dbReference type="PANTHER" id="PTHR48466">
    <property type="entry name" value="OS10G0509000 PROTEIN-RELATED"/>
    <property type="match status" value="1"/>
</dbReference>
<dbReference type="GO" id="GO:0019843">
    <property type="term" value="F:rRNA binding"/>
    <property type="evidence" value="ECO:0007669"/>
    <property type="project" value="UniProtKB-KW"/>
</dbReference>
<evidence type="ECO:0000259" key="8">
    <source>
        <dbReference type="PROSITE" id="PS00486"/>
    </source>
</evidence>
<accession>A0A2G7HIJ6</accession>
<evidence type="ECO:0000256" key="2">
    <source>
        <dbReference type="ARBA" id="ARBA00022730"/>
    </source>
</evidence>
<dbReference type="SMART" id="SM00533">
    <property type="entry name" value="MUTSd"/>
    <property type="match status" value="1"/>
</dbReference>
<protein>
    <submittedName>
        <fullName evidence="9">Mannonate oxidoreductase</fullName>
    </submittedName>
</protein>
<evidence type="ECO:0000313" key="9">
    <source>
        <dbReference type="EMBL" id="PIH04951.1"/>
    </source>
</evidence>
<keyword evidence="6" id="KW-0694">RNA-binding</keyword>
<keyword evidence="10" id="KW-1185">Reference proteome</keyword>
<dbReference type="PROSITE" id="PS00486">
    <property type="entry name" value="DNA_MISMATCH_REPAIR_2"/>
    <property type="match status" value="1"/>
</dbReference>
<comment type="caution">
    <text evidence="9">The sequence shown here is derived from an EMBL/GenBank/DDBJ whole genome shotgun (WGS) entry which is preliminary data.</text>
</comment>
<dbReference type="SUPFAM" id="SSF52540">
    <property type="entry name" value="P-loop containing nucleoside triphosphate hydrolases"/>
    <property type="match status" value="1"/>
</dbReference>
<dbReference type="GO" id="GO:0006298">
    <property type="term" value="P:mismatch repair"/>
    <property type="evidence" value="ECO:0007669"/>
    <property type="project" value="InterPro"/>
</dbReference>
<keyword evidence="2" id="KW-0699">rRNA-binding</keyword>
<dbReference type="GO" id="GO:0005524">
    <property type="term" value="F:ATP binding"/>
    <property type="evidence" value="ECO:0007669"/>
    <property type="project" value="UniProtKB-KW"/>
</dbReference>
<dbReference type="GO" id="GO:0030983">
    <property type="term" value="F:mismatched DNA binding"/>
    <property type="evidence" value="ECO:0007669"/>
    <property type="project" value="InterPro"/>
</dbReference>
<dbReference type="InterPro" id="IPR036187">
    <property type="entry name" value="DNA_mismatch_repair_MutS_sf"/>
</dbReference>
<dbReference type="InterPro" id="IPR045076">
    <property type="entry name" value="MutS"/>
</dbReference>
<keyword evidence="7" id="KW-0238">DNA-binding</keyword>
<dbReference type="GO" id="GO:0004519">
    <property type="term" value="F:endonuclease activity"/>
    <property type="evidence" value="ECO:0007669"/>
    <property type="project" value="UniProtKB-KW"/>
</dbReference>
<evidence type="ECO:0000256" key="4">
    <source>
        <dbReference type="ARBA" id="ARBA00022801"/>
    </source>
</evidence>
<evidence type="ECO:0000256" key="5">
    <source>
        <dbReference type="ARBA" id="ARBA00022840"/>
    </source>
</evidence>
<gene>
    <name evidence="9" type="ORF">CS538_07195</name>
</gene>
<dbReference type="NCBIfam" id="TIGR01069">
    <property type="entry name" value="mutS2"/>
    <property type="match status" value="1"/>
</dbReference>
<reference evidence="9 10" key="1">
    <citation type="submission" date="2017-10" db="EMBL/GenBank/DDBJ databases">
        <title>Reclassification of Eubacterium combesii and discrepancies in the nomenclature of botulinum neurotoxin producing clostridia. Request for an Opinion.</title>
        <authorList>
            <person name="Dobritsa A.P."/>
            <person name="Kutumbaka K.K."/>
            <person name="Samadpour M."/>
        </authorList>
    </citation>
    <scope>NUCLEOTIDE SEQUENCE [LARGE SCALE GENOMIC DNA]</scope>
    <source>
        <strain evidence="9 10">DSM 20696</strain>
    </source>
</reference>
<dbReference type="InterPro" id="IPR000432">
    <property type="entry name" value="DNA_mismatch_repair_MutS_C"/>
</dbReference>
<keyword evidence="3" id="KW-0547">Nucleotide-binding</keyword>
<dbReference type="GO" id="GO:0016887">
    <property type="term" value="F:ATP hydrolysis activity"/>
    <property type="evidence" value="ECO:0007669"/>
    <property type="project" value="InterPro"/>
</dbReference>
<keyword evidence="1" id="KW-0540">Nuclease</keyword>
<sequence>MNKETLEKLHYYELKETIKEYCVSGLGKRLIDKLEPSSNIKIVNQRLDETSEGRRLLDVSYNIPLEGIFNILPIIEKIEKGASLEPTDLTMMSNFLRGCRKVKLFIKDKEGYAPTLSAYGENICDLSYIEEEINRSIRGSVVDSNASRELKKIRRNIDICESKIKEKLDKFLRNSANKEYIQEFFVSQRDGKHTIAIKAAHKNKVQGTIVETSSKGTTVFMEPNVISKHTSELAVLKAEESVEEYKILATLTEMLFERIKDLKMNVDVISEYDMIWAKAKYSKVINGIKPKLNDYGYIKIIKGKYPLIKDSIPLDFEIGKDYRGLIITGPNAGGKTIVLKTIGLLTLAIQSGFHIEAEEGTEFSVFKKLFVDIGDNQSVENALSTFSSHVKNLAEIIRESTKSTLLLFDEIGSGTEPNEGSALAIAILEELYHKGSITISTTHYGEIKNFSKEHPDFENAAMEFEKETLEPLYKLSIGKVGDSNALYISKKMGLYDSIIDRARKYMDTKSYNYNLIEDSKIIKNKELQAEEDFYEYSVGDKVILLENNESAIVYKERDRLNNVTILYNKEFIDVNYKRIKLELKASELYPEGYDLNQLFISYKERKLEKDIKRGSKKALKRIKKETLKHSK</sequence>
<dbReference type="PANTHER" id="PTHR48466:SF2">
    <property type="entry name" value="OS10G0509000 PROTEIN"/>
    <property type="match status" value="1"/>
</dbReference>
<dbReference type="Gene3D" id="1.10.1420.10">
    <property type="match status" value="2"/>
</dbReference>
<dbReference type="GO" id="GO:0140664">
    <property type="term" value="F:ATP-dependent DNA damage sensor activity"/>
    <property type="evidence" value="ECO:0007669"/>
    <property type="project" value="InterPro"/>
</dbReference>
<keyword evidence="4" id="KW-0378">Hydrolase</keyword>
<dbReference type="Pfam" id="PF00488">
    <property type="entry name" value="MutS_V"/>
    <property type="match status" value="1"/>
</dbReference>
<keyword evidence="5" id="KW-0067">ATP-binding</keyword>
<dbReference type="InterPro" id="IPR005747">
    <property type="entry name" value="MutS2"/>
</dbReference>
<dbReference type="Proteomes" id="UP000231322">
    <property type="component" value="Unassembled WGS sequence"/>
</dbReference>
<dbReference type="RefSeq" id="WP_099838982.1">
    <property type="nucleotide sequence ID" value="NZ_PEIK01000004.1"/>
</dbReference>
<dbReference type="InterPro" id="IPR007696">
    <property type="entry name" value="DNA_mismatch_repair_MutS_core"/>
</dbReference>
<evidence type="ECO:0000256" key="7">
    <source>
        <dbReference type="ARBA" id="ARBA00023125"/>
    </source>
</evidence>
<dbReference type="InterPro" id="IPR027417">
    <property type="entry name" value="P-loop_NTPase"/>
</dbReference>
<dbReference type="Gene3D" id="3.40.50.300">
    <property type="entry name" value="P-loop containing nucleotide triphosphate hydrolases"/>
    <property type="match status" value="1"/>
</dbReference>
<dbReference type="PIRSF" id="PIRSF005814">
    <property type="entry name" value="MutS_YshD"/>
    <property type="match status" value="1"/>
</dbReference>
<dbReference type="EMBL" id="PEIK01000004">
    <property type="protein sequence ID" value="PIH04951.1"/>
    <property type="molecule type" value="Genomic_DNA"/>
</dbReference>